<evidence type="ECO:0000256" key="4">
    <source>
        <dbReference type="ARBA" id="ARBA00022692"/>
    </source>
</evidence>
<evidence type="ECO:0000256" key="5">
    <source>
        <dbReference type="ARBA" id="ARBA00022989"/>
    </source>
</evidence>
<evidence type="ECO:0000256" key="3">
    <source>
        <dbReference type="ARBA" id="ARBA00022475"/>
    </source>
</evidence>
<evidence type="ECO:0000256" key="1">
    <source>
        <dbReference type="ARBA" id="ARBA00004651"/>
    </source>
</evidence>
<evidence type="ECO:0000313" key="9">
    <source>
        <dbReference type="Proteomes" id="UP000000328"/>
    </source>
</evidence>
<reference evidence="8 9" key="1">
    <citation type="journal article" date="2010" name="Cell Res.">
        <title>Complete genome sequence of the rifamycin SV-producing Amycolatopsis mediterranei U32 revealed its genetic characteristics in phylogeny and metabolism.</title>
        <authorList>
            <person name="Zhao W."/>
            <person name="Zhong Y."/>
            <person name="Yuan H."/>
            <person name="Wang J."/>
            <person name="Zheng H."/>
            <person name="Wang Y."/>
            <person name="Cen X."/>
            <person name="Xu F."/>
            <person name="Bai J."/>
            <person name="Han X."/>
            <person name="Lu G."/>
            <person name="Zhu Y."/>
            <person name="Shao Z."/>
            <person name="Yan H."/>
            <person name="Li C."/>
            <person name="Peng N."/>
            <person name="Zhang Z."/>
            <person name="Zhang Y."/>
            <person name="Lin W."/>
            <person name="Fan Y."/>
            <person name="Qin Z."/>
            <person name="Hu Y."/>
            <person name="Zhu B."/>
            <person name="Wang S."/>
            <person name="Ding X."/>
            <person name="Zhao G.P."/>
        </authorList>
    </citation>
    <scope>NUCLEOTIDE SEQUENCE [LARGE SCALE GENOMIC DNA]</scope>
    <source>
        <strain evidence="9">U-32</strain>
    </source>
</reference>
<dbReference type="InterPro" id="IPR005524">
    <property type="entry name" value="DUF318"/>
</dbReference>
<dbReference type="KEGG" id="amd:AMED_6612"/>
<dbReference type="Pfam" id="PF03773">
    <property type="entry name" value="ArsP_1"/>
    <property type="match status" value="1"/>
</dbReference>
<feature type="transmembrane region" description="Helical" evidence="7">
    <location>
        <begin position="229"/>
        <end position="247"/>
    </location>
</feature>
<protein>
    <submittedName>
        <fullName evidence="8">Permease</fullName>
    </submittedName>
</protein>
<dbReference type="GO" id="GO:0005886">
    <property type="term" value="C:plasma membrane"/>
    <property type="evidence" value="ECO:0007669"/>
    <property type="project" value="UniProtKB-SubCell"/>
</dbReference>
<feature type="transmembrane region" description="Helical" evidence="7">
    <location>
        <begin position="281"/>
        <end position="301"/>
    </location>
</feature>
<evidence type="ECO:0000256" key="6">
    <source>
        <dbReference type="ARBA" id="ARBA00023136"/>
    </source>
</evidence>
<evidence type="ECO:0000256" key="7">
    <source>
        <dbReference type="SAM" id="Phobius"/>
    </source>
</evidence>
<dbReference type="PATRIC" id="fig|749927.5.peg.6879"/>
<feature type="transmembrane region" description="Helical" evidence="7">
    <location>
        <begin position="321"/>
        <end position="344"/>
    </location>
</feature>
<feature type="transmembrane region" description="Helical" evidence="7">
    <location>
        <begin position="254"/>
        <end position="275"/>
    </location>
</feature>
<comment type="subcellular location">
    <subcellularLocation>
        <location evidence="1">Cell membrane</location>
        <topology evidence="1">Multi-pass membrane protein</topology>
    </subcellularLocation>
</comment>
<keyword evidence="3" id="KW-1003">Cell membrane</keyword>
<evidence type="ECO:0000313" key="8">
    <source>
        <dbReference type="EMBL" id="ADJ48338.1"/>
    </source>
</evidence>
<dbReference type="OrthoDB" id="9810876at2"/>
<dbReference type="InterPro" id="IPR052923">
    <property type="entry name" value="UPF0718"/>
</dbReference>
<organism evidence="8 9">
    <name type="scientific">Amycolatopsis mediterranei (strain U-32)</name>
    <dbReference type="NCBI Taxonomy" id="749927"/>
    <lineage>
        <taxon>Bacteria</taxon>
        <taxon>Bacillati</taxon>
        <taxon>Actinomycetota</taxon>
        <taxon>Actinomycetes</taxon>
        <taxon>Pseudonocardiales</taxon>
        <taxon>Pseudonocardiaceae</taxon>
        <taxon>Amycolatopsis</taxon>
    </lineage>
</organism>
<feature type="transmembrane region" description="Helical" evidence="7">
    <location>
        <begin position="33"/>
        <end position="50"/>
    </location>
</feature>
<dbReference type="AlphaFoldDB" id="A0A0H3DE52"/>
<proteinExistence type="inferred from homology"/>
<feature type="transmembrane region" description="Helical" evidence="7">
    <location>
        <begin position="171"/>
        <end position="190"/>
    </location>
</feature>
<dbReference type="EMBL" id="CP002000">
    <property type="protein sequence ID" value="ADJ48338.1"/>
    <property type="molecule type" value="Genomic_DNA"/>
</dbReference>
<keyword evidence="5 7" id="KW-1133">Transmembrane helix</keyword>
<feature type="transmembrane region" description="Helical" evidence="7">
    <location>
        <begin position="65"/>
        <end position="91"/>
    </location>
</feature>
<sequence length="347" mass="35678">MSGGTGIIAVVNIVSDTEAEPGRRTRRFRISSVEVLCAILLIAILGQGWLQQLFDVPALRTGSTVFVAVCVQALPFLVLGVLISGAIAAFVPARVLQKVLPRRAGAAVGVAGLAGVALPGCECASVPVARRLMGQGVAPAAALTFLLAAPAVNPVVLVATAVAFPGKPEMVLARFAGSLATAMVMGWLWARWGKLEWIASRALRRLPDVAGGQRWRVFAETARTDLVEAGGFLVLGALISSALNVLVPAKWFGVLGGQLVLGVVVMAVLAVVLALCSEADAFVAASLTALPLLPKLVFLVVGPAIDVKLFALQAGTFGRSFAVRFAPVTFVVAVACALGAGFLVGVA</sequence>
<dbReference type="PANTHER" id="PTHR34184">
    <property type="entry name" value="UPF0718 PROTEIN YCGR"/>
    <property type="match status" value="1"/>
</dbReference>
<name>A0A0H3DE52_AMYMU</name>
<evidence type="ECO:0000256" key="2">
    <source>
        <dbReference type="ARBA" id="ARBA00006386"/>
    </source>
</evidence>
<dbReference type="eggNOG" id="COG0701">
    <property type="taxonomic scope" value="Bacteria"/>
</dbReference>
<dbReference type="HOGENOM" id="CLU_039914_0_0_11"/>
<dbReference type="Proteomes" id="UP000000328">
    <property type="component" value="Chromosome"/>
</dbReference>
<keyword evidence="4 7" id="KW-0812">Transmembrane</keyword>
<comment type="similarity">
    <text evidence="2">Belongs to the UPF0718 family.</text>
</comment>
<keyword evidence="6 7" id="KW-0472">Membrane</keyword>
<dbReference type="PANTHER" id="PTHR34184:SF4">
    <property type="entry name" value="UPF0718 PROTEIN YCGR"/>
    <property type="match status" value="1"/>
</dbReference>
<accession>A0A0H3DE52</accession>
<feature type="transmembrane region" description="Helical" evidence="7">
    <location>
        <begin position="140"/>
        <end position="164"/>
    </location>
</feature>
<gene>
    <name evidence="8" type="ordered locus">AMED_6612</name>
</gene>